<dbReference type="RefSeq" id="WP_163697623.1">
    <property type="nucleotide sequence ID" value="NZ_AP022595.1"/>
</dbReference>
<gene>
    <name evidence="1" type="ORF">MSAR_27000</name>
</gene>
<dbReference type="EMBL" id="AP022595">
    <property type="protein sequence ID" value="BBY59564.1"/>
    <property type="molecule type" value="Genomic_DNA"/>
</dbReference>
<dbReference type="KEGG" id="msar:MSAR_27000"/>
<dbReference type="Proteomes" id="UP000466445">
    <property type="component" value="Chromosome"/>
</dbReference>
<dbReference type="AlphaFoldDB" id="A0A7I7SRD0"/>
<protein>
    <recommendedName>
        <fullName evidence="3">Lipoprotein</fullName>
    </recommendedName>
</protein>
<name>A0A7I7SRD0_9MYCO</name>
<reference evidence="1 2" key="1">
    <citation type="journal article" date="2019" name="Emerg. Microbes Infect.">
        <title>Comprehensive subspecies identification of 175 nontuberculous mycobacteria species based on 7547 genomic profiles.</title>
        <authorList>
            <person name="Matsumoto Y."/>
            <person name="Kinjo T."/>
            <person name="Motooka D."/>
            <person name="Nabeya D."/>
            <person name="Jung N."/>
            <person name="Uechi K."/>
            <person name="Horii T."/>
            <person name="Iida T."/>
            <person name="Fujita J."/>
            <person name="Nakamura S."/>
        </authorList>
    </citation>
    <scope>NUCLEOTIDE SEQUENCE [LARGE SCALE GENOMIC DNA]</scope>
    <source>
        <strain evidence="1 2">JCM 30395</strain>
    </source>
</reference>
<dbReference type="PROSITE" id="PS51257">
    <property type="entry name" value="PROKAR_LIPOPROTEIN"/>
    <property type="match status" value="1"/>
</dbReference>
<evidence type="ECO:0008006" key="3">
    <source>
        <dbReference type="Google" id="ProtNLM"/>
    </source>
</evidence>
<keyword evidence="2" id="KW-1185">Reference proteome</keyword>
<evidence type="ECO:0000313" key="1">
    <source>
        <dbReference type="EMBL" id="BBY59564.1"/>
    </source>
</evidence>
<sequence>MQWRGGLMVFSLAALLAGCGGHVFHGAGGTVPGAPVMLNDISVAALLDAFGKANLPAVNPRDATSAKCPEIGCVQATDTDTVTLLKFPSTGRAELYAAGVRDMLQVEDVVVVYAPTVSGEQKTAYGTVVKHAMLTPANP</sequence>
<organism evidence="1 2">
    <name type="scientific">Mycolicibacterium sarraceniae</name>
    <dbReference type="NCBI Taxonomy" id="1534348"/>
    <lineage>
        <taxon>Bacteria</taxon>
        <taxon>Bacillati</taxon>
        <taxon>Actinomycetota</taxon>
        <taxon>Actinomycetes</taxon>
        <taxon>Mycobacteriales</taxon>
        <taxon>Mycobacteriaceae</taxon>
        <taxon>Mycolicibacterium</taxon>
    </lineage>
</organism>
<proteinExistence type="predicted"/>
<accession>A0A7I7SRD0</accession>
<evidence type="ECO:0000313" key="2">
    <source>
        <dbReference type="Proteomes" id="UP000466445"/>
    </source>
</evidence>